<protein>
    <submittedName>
        <fullName evidence="1 2">Uncharacterized protein</fullName>
    </submittedName>
</protein>
<reference evidence="1 3" key="1">
    <citation type="journal article" date="2011" name="Nature">
        <title>The Medicago genome provides insight into the evolution of rhizobial symbioses.</title>
        <authorList>
            <person name="Young N.D."/>
            <person name="Debelle F."/>
            <person name="Oldroyd G.E."/>
            <person name="Geurts R."/>
            <person name="Cannon S.B."/>
            <person name="Udvardi M.K."/>
            <person name="Benedito V.A."/>
            <person name="Mayer K.F."/>
            <person name="Gouzy J."/>
            <person name="Schoof H."/>
            <person name="Van de Peer Y."/>
            <person name="Proost S."/>
            <person name="Cook D.R."/>
            <person name="Meyers B.C."/>
            <person name="Spannagl M."/>
            <person name="Cheung F."/>
            <person name="De Mita S."/>
            <person name="Krishnakumar V."/>
            <person name="Gundlach H."/>
            <person name="Zhou S."/>
            <person name="Mudge J."/>
            <person name="Bharti A.K."/>
            <person name="Murray J.D."/>
            <person name="Naoumkina M.A."/>
            <person name="Rosen B."/>
            <person name="Silverstein K.A."/>
            <person name="Tang H."/>
            <person name="Rombauts S."/>
            <person name="Zhao P.X."/>
            <person name="Zhou P."/>
            <person name="Barbe V."/>
            <person name="Bardou P."/>
            <person name="Bechner M."/>
            <person name="Bellec A."/>
            <person name="Berger A."/>
            <person name="Berges H."/>
            <person name="Bidwell S."/>
            <person name="Bisseling T."/>
            <person name="Choisne N."/>
            <person name="Couloux A."/>
            <person name="Denny R."/>
            <person name="Deshpande S."/>
            <person name="Dai X."/>
            <person name="Doyle J.J."/>
            <person name="Dudez A.M."/>
            <person name="Farmer A.D."/>
            <person name="Fouteau S."/>
            <person name="Franken C."/>
            <person name="Gibelin C."/>
            <person name="Gish J."/>
            <person name="Goldstein S."/>
            <person name="Gonzalez A.J."/>
            <person name="Green P.J."/>
            <person name="Hallab A."/>
            <person name="Hartog M."/>
            <person name="Hua A."/>
            <person name="Humphray S.J."/>
            <person name="Jeong D.H."/>
            <person name="Jing Y."/>
            <person name="Jocker A."/>
            <person name="Kenton S.M."/>
            <person name="Kim D.J."/>
            <person name="Klee K."/>
            <person name="Lai H."/>
            <person name="Lang C."/>
            <person name="Lin S."/>
            <person name="Macmil S.L."/>
            <person name="Magdelenat G."/>
            <person name="Matthews L."/>
            <person name="McCorrison J."/>
            <person name="Monaghan E.L."/>
            <person name="Mun J.H."/>
            <person name="Najar F.Z."/>
            <person name="Nicholson C."/>
            <person name="Noirot C."/>
            <person name="O'Bleness M."/>
            <person name="Paule C.R."/>
            <person name="Poulain J."/>
            <person name="Prion F."/>
            <person name="Qin B."/>
            <person name="Qu C."/>
            <person name="Retzel E.F."/>
            <person name="Riddle C."/>
            <person name="Sallet E."/>
            <person name="Samain S."/>
            <person name="Samson N."/>
            <person name="Sanders I."/>
            <person name="Saurat O."/>
            <person name="Scarpelli C."/>
            <person name="Schiex T."/>
            <person name="Segurens B."/>
            <person name="Severin A.J."/>
            <person name="Sherrier D.J."/>
            <person name="Shi R."/>
            <person name="Sims S."/>
            <person name="Singer S.R."/>
            <person name="Sinharoy S."/>
            <person name="Sterck L."/>
            <person name="Viollet A."/>
            <person name="Wang B.B."/>
            <person name="Wang K."/>
            <person name="Wang M."/>
            <person name="Wang X."/>
            <person name="Warfsmann J."/>
            <person name="Weissenbach J."/>
            <person name="White D.D."/>
            <person name="White J.D."/>
            <person name="Wiley G.B."/>
            <person name="Wincker P."/>
            <person name="Xing Y."/>
            <person name="Yang L."/>
            <person name="Yao Z."/>
            <person name="Ying F."/>
            <person name="Zhai J."/>
            <person name="Zhou L."/>
            <person name="Zuber A."/>
            <person name="Denarie J."/>
            <person name="Dixon R.A."/>
            <person name="May G.D."/>
            <person name="Schwartz D.C."/>
            <person name="Rogers J."/>
            <person name="Quetier F."/>
            <person name="Town C.D."/>
            <person name="Roe B.A."/>
        </authorList>
    </citation>
    <scope>NUCLEOTIDE SEQUENCE [LARGE SCALE GENOMIC DNA]</scope>
    <source>
        <strain evidence="1">A17</strain>
        <strain evidence="2 3">cv. Jemalong A17</strain>
    </source>
</reference>
<dbReference type="HOGENOM" id="CLU_2310305_0_0_1"/>
<dbReference type="EnsemblPlants" id="KEH16536">
    <property type="protein sequence ID" value="KEH16536"/>
    <property type="gene ID" value="MTR_0152s0040"/>
</dbReference>
<keyword evidence="3" id="KW-1185">Reference proteome</keyword>
<evidence type="ECO:0000313" key="2">
    <source>
        <dbReference type="EnsemblPlants" id="KEH16536"/>
    </source>
</evidence>
<dbReference type="AlphaFoldDB" id="A0A072TH46"/>
<proteinExistence type="predicted"/>
<dbReference type="EMBL" id="KL402877">
    <property type="protein sequence ID" value="KEH16536.1"/>
    <property type="molecule type" value="Genomic_DNA"/>
</dbReference>
<dbReference type="PaxDb" id="3880-AES97302"/>
<name>A0A072TH46_MEDTR</name>
<sequence>MEIGGRRFQDNHHLKNLFGQLLELPQFHNGEVMENMKKLDEEAWKDMIQLRPSMWTRIPFTAANLNLYLYSLKSPVSFLVLPTAHAHYPLREKEKTLHYT</sequence>
<reference evidence="2" key="3">
    <citation type="submission" date="2015-06" db="UniProtKB">
        <authorList>
            <consortium name="EnsemblPlants"/>
        </authorList>
    </citation>
    <scope>IDENTIFICATION</scope>
    <source>
        <strain evidence="2">cv. Jemalong A17</strain>
    </source>
</reference>
<gene>
    <name evidence="1" type="ORF">MTR_0152s0040</name>
</gene>
<evidence type="ECO:0000313" key="3">
    <source>
        <dbReference type="Proteomes" id="UP000002051"/>
    </source>
</evidence>
<reference evidence="1 3" key="2">
    <citation type="journal article" date="2014" name="BMC Genomics">
        <title>An improved genome release (version Mt4.0) for the model legume Medicago truncatula.</title>
        <authorList>
            <person name="Tang H."/>
            <person name="Krishnakumar V."/>
            <person name="Bidwell S."/>
            <person name="Rosen B."/>
            <person name="Chan A."/>
            <person name="Zhou S."/>
            <person name="Gentzbittel L."/>
            <person name="Childs K.L."/>
            <person name="Yandell M."/>
            <person name="Gundlach H."/>
            <person name="Mayer K.F."/>
            <person name="Schwartz D.C."/>
            <person name="Town C.D."/>
        </authorList>
    </citation>
    <scope>GENOME REANNOTATION</scope>
    <source>
        <strain evidence="1">A17</strain>
        <strain evidence="2 3">cv. Jemalong A17</strain>
    </source>
</reference>
<accession>A0A072TH46</accession>
<organism evidence="1 3">
    <name type="scientific">Medicago truncatula</name>
    <name type="common">Barrel medic</name>
    <name type="synonym">Medicago tribuloides</name>
    <dbReference type="NCBI Taxonomy" id="3880"/>
    <lineage>
        <taxon>Eukaryota</taxon>
        <taxon>Viridiplantae</taxon>
        <taxon>Streptophyta</taxon>
        <taxon>Embryophyta</taxon>
        <taxon>Tracheophyta</taxon>
        <taxon>Spermatophyta</taxon>
        <taxon>Magnoliopsida</taxon>
        <taxon>eudicotyledons</taxon>
        <taxon>Gunneridae</taxon>
        <taxon>Pentapetalae</taxon>
        <taxon>rosids</taxon>
        <taxon>fabids</taxon>
        <taxon>Fabales</taxon>
        <taxon>Fabaceae</taxon>
        <taxon>Papilionoideae</taxon>
        <taxon>50 kb inversion clade</taxon>
        <taxon>NPAAA clade</taxon>
        <taxon>Hologalegina</taxon>
        <taxon>IRL clade</taxon>
        <taxon>Trifolieae</taxon>
        <taxon>Medicago</taxon>
    </lineage>
</organism>
<evidence type="ECO:0000313" key="1">
    <source>
        <dbReference type="EMBL" id="KEH16536.1"/>
    </source>
</evidence>
<dbReference type="Proteomes" id="UP000002051">
    <property type="component" value="Unassembled WGS sequence"/>
</dbReference>